<proteinExistence type="predicted"/>
<accession>A0ABQ2H9A8</accession>
<protein>
    <submittedName>
        <fullName evidence="2">Uncharacterized protein</fullName>
    </submittedName>
</protein>
<keyword evidence="1" id="KW-1133">Transmembrane helix</keyword>
<reference evidence="3" key="1">
    <citation type="journal article" date="2019" name="Int. J. Syst. Evol. Microbiol.">
        <title>The Global Catalogue of Microorganisms (GCM) 10K type strain sequencing project: providing services to taxonomists for standard genome sequencing and annotation.</title>
        <authorList>
            <consortium name="The Broad Institute Genomics Platform"/>
            <consortium name="The Broad Institute Genome Sequencing Center for Infectious Disease"/>
            <person name="Wu L."/>
            <person name="Ma J."/>
        </authorList>
    </citation>
    <scope>NUCLEOTIDE SEQUENCE [LARGE SCALE GENOMIC DNA]</scope>
    <source>
        <strain evidence="3">CGMCC 4.7319</strain>
    </source>
</reference>
<evidence type="ECO:0000313" key="3">
    <source>
        <dbReference type="Proteomes" id="UP000597656"/>
    </source>
</evidence>
<keyword evidence="3" id="KW-1185">Reference proteome</keyword>
<name>A0ABQ2H9A8_9PSEU</name>
<feature type="transmembrane region" description="Helical" evidence="1">
    <location>
        <begin position="65"/>
        <end position="86"/>
    </location>
</feature>
<feature type="transmembrane region" description="Helical" evidence="1">
    <location>
        <begin position="33"/>
        <end position="59"/>
    </location>
</feature>
<keyword evidence="1" id="KW-0472">Membrane</keyword>
<gene>
    <name evidence="2" type="ORF">GCM10011609_00980</name>
</gene>
<dbReference type="Proteomes" id="UP000597656">
    <property type="component" value="Unassembled WGS sequence"/>
</dbReference>
<dbReference type="EMBL" id="BMNC01000001">
    <property type="protein sequence ID" value="GGM69136.1"/>
    <property type="molecule type" value="Genomic_DNA"/>
</dbReference>
<sequence>MTFGASIRRTRRRHSKNGSSTILGAMVDSLQSYVLHAGVIGIVEGVLGILAVGGILSAVLGQTGIRAAAVVAVVVAVLGLFILLVANKLEWRRRTELDRRLLLRYSNLLHERCNFTWRITDWRQVVTIETNGDTRDKITFTAVSDCDALDFLTFWEGPNWEEWPERHRRKTEVRVRSVEVDGEGGSRFDVTSCWPSRGRLKVTVHLKRTGGARHRNPPGSRVHLACEMPSFRPGRPGRIREEIHSRP</sequence>
<organism evidence="2 3">
    <name type="scientific">Lentzea pudingi</name>
    <dbReference type="NCBI Taxonomy" id="1789439"/>
    <lineage>
        <taxon>Bacteria</taxon>
        <taxon>Bacillati</taxon>
        <taxon>Actinomycetota</taxon>
        <taxon>Actinomycetes</taxon>
        <taxon>Pseudonocardiales</taxon>
        <taxon>Pseudonocardiaceae</taxon>
        <taxon>Lentzea</taxon>
    </lineage>
</organism>
<evidence type="ECO:0000256" key="1">
    <source>
        <dbReference type="SAM" id="Phobius"/>
    </source>
</evidence>
<keyword evidence="1" id="KW-0812">Transmembrane</keyword>
<evidence type="ECO:0000313" key="2">
    <source>
        <dbReference type="EMBL" id="GGM69136.1"/>
    </source>
</evidence>
<comment type="caution">
    <text evidence="2">The sequence shown here is derived from an EMBL/GenBank/DDBJ whole genome shotgun (WGS) entry which is preliminary data.</text>
</comment>